<dbReference type="PANTHER" id="PTHR33332">
    <property type="entry name" value="REVERSE TRANSCRIPTASE DOMAIN-CONTAINING PROTEIN"/>
    <property type="match status" value="1"/>
</dbReference>
<dbReference type="GO" id="GO:0004860">
    <property type="term" value="F:protein kinase inhibitor activity"/>
    <property type="evidence" value="ECO:0007669"/>
    <property type="project" value="UniProtKB-KW"/>
</dbReference>
<gene>
    <name evidence="2" type="ORF">GRJ2_000101100</name>
</gene>
<protein>
    <submittedName>
        <fullName evidence="2">cAMP-dependent protein kinase inhibitor alpha</fullName>
    </submittedName>
</protein>
<reference evidence="2 3" key="1">
    <citation type="submission" date="2024-06" db="EMBL/GenBank/DDBJ databases">
        <title>The draft genome of Grus japonensis, version 3.</title>
        <authorList>
            <person name="Nabeshima K."/>
            <person name="Suzuki S."/>
            <person name="Onuma M."/>
        </authorList>
    </citation>
    <scope>NUCLEOTIDE SEQUENCE [LARGE SCALE GENOMIC DNA]</scope>
    <source>
        <strain evidence="2 3">451A</strain>
    </source>
</reference>
<organism evidence="2 3">
    <name type="scientific">Grus japonensis</name>
    <name type="common">Japanese crane</name>
    <name type="synonym">Red-crowned crane</name>
    <dbReference type="NCBI Taxonomy" id="30415"/>
    <lineage>
        <taxon>Eukaryota</taxon>
        <taxon>Metazoa</taxon>
        <taxon>Chordata</taxon>
        <taxon>Craniata</taxon>
        <taxon>Vertebrata</taxon>
        <taxon>Euteleostomi</taxon>
        <taxon>Archelosauria</taxon>
        <taxon>Archosauria</taxon>
        <taxon>Dinosauria</taxon>
        <taxon>Saurischia</taxon>
        <taxon>Theropoda</taxon>
        <taxon>Coelurosauria</taxon>
        <taxon>Aves</taxon>
        <taxon>Neognathae</taxon>
        <taxon>Neoaves</taxon>
        <taxon>Gruiformes</taxon>
        <taxon>Gruidae</taxon>
        <taxon>Grus</taxon>
    </lineage>
</organism>
<keyword evidence="2" id="KW-0649">Protein kinase inhibitor</keyword>
<keyword evidence="3" id="KW-1185">Reference proteome</keyword>
<proteinExistence type="predicted"/>
<sequence>MDSGIECTLSKFADDTELCGVVDTLDGMDATQRDLDRLERWARANCMKFNKAKCKILHGSILGVVLFGIFVNDLNAGVECTISKFADDKKLGGAVDSLEGQEALQWDLDRLEHWTVINGMKFNKFKRWLLQLGQSNTRHRWGAWVPFSTMWTPEEEEEEEGEEENDHHHHNQHDNDEDNDNNGNNNYNFSRIELNCPSKIAR</sequence>
<dbReference type="EMBL" id="BAAFJT010000001">
    <property type="protein sequence ID" value="GAB0176359.1"/>
    <property type="molecule type" value="Genomic_DNA"/>
</dbReference>
<comment type="caution">
    <text evidence="2">The sequence shown here is derived from an EMBL/GenBank/DDBJ whole genome shotgun (WGS) entry which is preliminary data.</text>
</comment>
<dbReference type="Proteomes" id="UP001623348">
    <property type="component" value="Unassembled WGS sequence"/>
</dbReference>
<feature type="compositionally biased region" description="Acidic residues" evidence="1">
    <location>
        <begin position="153"/>
        <end position="164"/>
    </location>
</feature>
<accession>A0ABC9VSD0</accession>
<evidence type="ECO:0000256" key="1">
    <source>
        <dbReference type="SAM" id="MobiDB-lite"/>
    </source>
</evidence>
<evidence type="ECO:0000313" key="2">
    <source>
        <dbReference type="EMBL" id="GAB0176359.1"/>
    </source>
</evidence>
<dbReference type="AlphaFoldDB" id="A0ABC9VSD0"/>
<name>A0ABC9VSD0_GRUJA</name>
<feature type="region of interest" description="Disordered" evidence="1">
    <location>
        <begin position="152"/>
        <end position="202"/>
    </location>
</feature>
<evidence type="ECO:0000313" key="3">
    <source>
        <dbReference type="Proteomes" id="UP001623348"/>
    </source>
</evidence>